<keyword evidence="4" id="KW-0472">Membrane</keyword>
<proteinExistence type="predicted"/>
<feature type="domain" description="PpiC" evidence="8">
    <location>
        <begin position="69"/>
        <end position="159"/>
    </location>
</feature>
<evidence type="ECO:0000313" key="10">
    <source>
        <dbReference type="Proteomes" id="UP000807850"/>
    </source>
</evidence>
<evidence type="ECO:0000256" key="4">
    <source>
        <dbReference type="ARBA" id="ARBA00023136"/>
    </source>
</evidence>
<organism evidence="9 10">
    <name type="scientific">Eiseniibacteriota bacterium</name>
    <dbReference type="NCBI Taxonomy" id="2212470"/>
    <lineage>
        <taxon>Bacteria</taxon>
        <taxon>Candidatus Eiseniibacteriota</taxon>
    </lineage>
</organism>
<comment type="caution">
    <text evidence="9">The sequence shown here is derived from an EMBL/GenBank/DDBJ whole genome shotgun (WGS) entry which is preliminary data.</text>
</comment>
<evidence type="ECO:0000256" key="5">
    <source>
        <dbReference type="ARBA" id="ARBA00023186"/>
    </source>
</evidence>
<evidence type="ECO:0000259" key="8">
    <source>
        <dbReference type="Pfam" id="PF13145"/>
    </source>
</evidence>
<evidence type="ECO:0000256" key="6">
    <source>
        <dbReference type="ARBA" id="ARBA00040743"/>
    </source>
</evidence>
<dbReference type="InterPro" id="IPR052029">
    <property type="entry name" value="PpiD_chaperone"/>
</dbReference>
<accession>A0A9D6QI10</accession>
<dbReference type="Pfam" id="PF13145">
    <property type="entry name" value="Rotamase_2"/>
    <property type="match status" value="1"/>
</dbReference>
<evidence type="ECO:0000256" key="2">
    <source>
        <dbReference type="ARBA" id="ARBA00022475"/>
    </source>
</evidence>
<keyword evidence="9" id="KW-0413">Isomerase</keyword>
<keyword evidence="3" id="KW-0997">Cell inner membrane</keyword>
<dbReference type="Gene3D" id="3.10.50.40">
    <property type="match status" value="1"/>
</dbReference>
<name>A0A9D6QI10_UNCEI</name>
<evidence type="ECO:0000256" key="1">
    <source>
        <dbReference type="ARBA" id="ARBA00004382"/>
    </source>
</evidence>
<dbReference type="GO" id="GO:0003755">
    <property type="term" value="F:peptidyl-prolyl cis-trans isomerase activity"/>
    <property type="evidence" value="ECO:0007669"/>
    <property type="project" value="InterPro"/>
</dbReference>
<dbReference type="GO" id="GO:0005886">
    <property type="term" value="C:plasma membrane"/>
    <property type="evidence" value="ECO:0007669"/>
    <property type="project" value="UniProtKB-SubCell"/>
</dbReference>
<dbReference type="SUPFAM" id="SSF54534">
    <property type="entry name" value="FKBP-like"/>
    <property type="match status" value="1"/>
</dbReference>
<evidence type="ECO:0000256" key="7">
    <source>
        <dbReference type="ARBA" id="ARBA00042775"/>
    </source>
</evidence>
<dbReference type="PANTHER" id="PTHR47529">
    <property type="entry name" value="PEPTIDYL-PROLYL CIS-TRANS ISOMERASE D"/>
    <property type="match status" value="1"/>
</dbReference>
<keyword evidence="5" id="KW-0143">Chaperone</keyword>
<dbReference type="EMBL" id="JACQAY010000023">
    <property type="protein sequence ID" value="MBI3538762.1"/>
    <property type="molecule type" value="Genomic_DNA"/>
</dbReference>
<protein>
    <recommendedName>
        <fullName evidence="6">Periplasmic chaperone PpiD</fullName>
    </recommendedName>
    <alternativeName>
        <fullName evidence="7">Periplasmic folding chaperone</fullName>
    </alternativeName>
</protein>
<dbReference type="PANTHER" id="PTHR47529:SF1">
    <property type="entry name" value="PERIPLASMIC CHAPERONE PPID"/>
    <property type="match status" value="1"/>
</dbReference>
<gene>
    <name evidence="9" type="ORF">HY076_00615</name>
</gene>
<reference evidence="9" key="1">
    <citation type="submission" date="2020-07" db="EMBL/GenBank/DDBJ databases">
        <title>Huge and variable diversity of episymbiotic CPR bacteria and DPANN archaea in groundwater ecosystems.</title>
        <authorList>
            <person name="He C.Y."/>
            <person name="Keren R."/>
            <person name="Whittaker M."/>
            <person name="Farag I.F."/>
            <person name="Doudna J."/>
            <person name="Cate J.H.D."/>
            <person name="Banfield J.F."/>
        </authorList>
    </citation>
    <scope>NUCLEOTIDE SEQUENCE</scope>
    <source>
        <strain evidence="9">NC_groundwater_928_Pr1_S-0.2um_72_17</strain>
    </source>
</reference>
<dbReference type="Proteomes" id="UP000807850">
    <property type="component" value="Unassembled WGS sequence"/>
</dbReference>
<evidence type="ECO:0000256" key="3">
    <source>
        <dbReference type="ARBA" id="ARBA00022519"/>
    </source>
</evidence>
<keyword evidence="2" id="KW-1003">Cell membrane</keyword>
<dbReference type="InterPro" id="IPR000297">
    <property type="entry name" value="PPIase_PpiC"/>
</dbReference>
<sequence length="197" mass="20976">PPQLAAAPAAAEWGLGARAGTVSPVYEDMSEFTIVQVAEQKAAGTPSATEIGDQLRQIAQVESRVQIAKPLADRAVQMIAGGQSLENAAKSLGVPPFAIAAMTRAQPDPRVANFPEVIGAAFAAPPGRILGPIRTLGGWSIVRVDSHSAPTQAAFDSTRAQITQDLMSRRQQRFFVGWLAEMRARTKVQDFRADLGM</sequence>
<dbReference type="InterPro" id="IPR046357">
    <property type="entry name" value="PPIase_dom_sf"/>
</dbReference>
<comment type="subcellular location">
    <subcellularLocation>
        <location evidence="1">Cell inner membrane</location>
        <topology evidence="1">Single-pass type II membrane protein</topology>
        <orientation evidence="1">Periplasmic side</orientation>
    </subcellularLocation>
</comment>
<feature type="non-terminal residue" evidence="9">
    <location>
        <position position="1"/>
    </location>
</feature>
<evidence type="ECO:0000313" key="9">
    <source>
        <dbReference type="EMBL" id="MBI3538762.1"/>
    </source>
</evidence>
<dbReference type="AlphaFoldDB" id="A0A9D6QI10"/>